<keyword evidence="7 10" id="KW-1133">Transmembrane helix</keyword>
<dbReference type="Pfam" id="PF00664">
    <property type="entry name" value="ABC_membrane"/>
    <property type="match status" value="2"/>
</dbReference>
<evidence type="ECO:0000256" key="9">
    <source>
        <dbReference type="SAM" id="MobiDB-lite"/>
    </source>
</evidence>
<keyword evidence="4 10" id="KW-0812">Transmembrane</keyword>
<keyword evidence="2" id="KW-0813">Transport</keyword>
<keyword evidence="5" id="KW-0547">Nucleotide-binding</keyword>
<dbReference type="PROSITE" id="PS00211">
    <property type="entry name" value="ABC_TRANSPORTER_1"/>
    <property type="match status" value="1"/>
</dbReference>
<feature type="transmembrane region" description="Helical" evidence="10">
    <location>
        <begin position="56"/>
        <end position="77"/>
    </location>
</feature>
<feature type="domain" description="ABC transporter" evidence="11">
    <location>
        <begin position="387"/>
        <end position="626"/>
    </location>
</feature>
<dbReference type="SUPFAM" id="SSF52540">
    <property type="entry name" value="P-loop containing nucleoside triphosphate hydrolases"/>
    <property type="match status" value="2"/>
</dbReference>
<dbReference type="PROSITE" id="PS50929">
    <property type="entry name" value="ABC_TM1F"/>
    <property type="match status" value="2"/>
</dbReference>
<feature type="domain" description="ABC transmembrane type-1" evidence="12">
    <location>
        <begin position="58"/>
        <end position="350"/>
    </location>
</feature>
<feature type="transmembrane region" description="Helical" evidence="10">
    <location>
        <begin position="280"/>
        <end position="304"/>
    </location>
</feature>
<dbReference type="GO" id="GO:0005524">
    <property type="term" value="F:ATP binding"/>
    <property type="evidence" value="ECO:0007669"/>
    <property type="project" value="UniProtKB-KW"/>
</dbReference>
<evidence type="ECO:0000256" key="8">
    <source>
        <dbReference type="ARBA" id="ARBA00023136"/>
    </source>
</evidence>
<dbReference type="CDD" id="cd18578">
    <property type="entry name" value="ABC_6TM_Pgp_ABCB1_D2_like"/>
    <property type="match status" value="1"/>
</dbReference>
<dbReference type="SMART" id="SM00382">
    <property type="entry name" value="AAA"/>
    <property type="match status" value="2"/>
</dbReference>
<dbReference type="PROSITE" id="PS50893">
    <property type="entry name" value="ABC_TRANSPORTER_2"/>
    <property type="match status" value="2"/>
</dbReference>
<dbReference type="SUPFAM" id="SSF90123">
    <property type="entry name" value="ABC transporter transmembrane region"/>
    <property type="match status" value="2"/>
</dbReference>
<feature type="region of interest" description="Disordered" evidence="9">
    <location>
        <begin position="1"/>
        <end position="36"/>
    </location>
</feature>
<dbReference type="InterPro" id="IPR011527">
    <property type="entry name" value="ABC1_TM_dom"/>
</dbReference>
<feature type="domain" description="ABC transporter" evidence="11">
    <location>
        <begin position="1154"/>
        <end position="1407"/>
    </location>
</feature>
<dbReference type="GO" id="GO:0090374">
    <property type="term" value="P:oligopeptide export from mitochondrion"/>
    <property type="evidence" value="ECO:0007669"/>
    <property type="project" value="TreeGrafter"/>
</dbReference>
<feature type="region of interest" description="Disordered" evidence="9">
    <location>
        <begin position="696"/>
        <end position="805"/>
    </location>
</feature>
<feature type="transmembrane region" description="Helical" evidence="10">
    <location>
        <begin position="980"/>
        <end position="1000"/>
    </location>
</feature>
<feature type="transmembrane region" description="Helical" evidence="10">
    <location>
        <begin position="183"/>
        <end position="203"/>
    </location>
</feature>
<name>A0AAV9NWE1_9PEZI</name>
<dbReference type="GO" id="GO:0005886">
    <property type="term" value="C:plasma membrane"/>
    <property type="evidence" value="ECO:0007669"/>
    <property type="project" value="UniProtKB-SubCell"/>
</dbReference>
<dbReference type="GO" id="GO:0015421">
    <property type="term" value="F:ABC-type oligopeptide transporter activity"/>
    <property type="evidence" value="ECO:0007669"/>
    <property type="project" value="TreeGrafter"/>
</dbReference>
<feature type="region of interest" description="Disordered" evidence="9">
    <location>
        <begin position="1411"/>
        <end position="1443"/>
    </location>
</feature>
<evidence type="ECO:0000313" key="14">
    <source>
        <dbReference type="Proteomes" id="UP001337655"/>
    </source>
</evidence>
<feature type="transmembrane region" description="Helical" evidence="10">
    <location>
        <begin position="834"/>
        <end position="854"/>
    </location>
</feature>
<protein>
    <submittedName>
        <fullName evidence="13">ATP-dependent permease</fullName>
    </submittedName>
</protein>
<evidence type="ECO:0000259" key="11">
    <source>
        <dbReference type="PROSITE" id="PS50893"/>
    </source>
</evidence>
<evidence type="ECO:0000256" key="1">
    <source>
        <dbReference type="ARBA" id="ARBA00004651"/>
    </source>
</evidence>
<dbReference type="Gene3D" id="1.20.1560.10">
    <property type="entry name" value="ABC transporter type 1, transmembrane domain"/>
    <property type="match status" value="3"/>
</dbReference>
<comment type="subcellular location">
    <subcellularLocation>
        <location evidence="1">Cell membrane</location>
        <topology evidence="1">Multi-pass membrane protein</topology>
    </subcellularLocation>
</comment>
<dbReference type="EMBL" id="JAVRRT010000030">
    <property type="protein sequence ID" value="KAK5162965.1"/>
    <property type="molecule type" value="Genomic_DNA"/>
</dbReference>
<dbReference type="InterPro" id="IPR003439">
    <property type="entry name" value="ABC_transporter-like_ATP-bd"/>
</dbReference>
<dbReference type="CDD" id="cd18577">
    <property type="entry name" value="ABC_6TM_Pgp_ABCB1_D1_like"/>
    <property type="match status" value="1"/>
</dbReference>
<feature type="transmembrane region" description="Helical" evidence="10">
    <location>
        <begin position="874"/>
        <end position="894"/>
    </location>
</feature>
<evidence type="ECO:0000259" key="12">
    <source>
        <dbReference type="PROSITE" id="PS50929"/>
    </source>
</evidence>
<dbReference type="PANTHER" id="PTHR43394">
    <property type="entry name" value="ATP-DEPENDENT PERMEASE MDL1, MITOCHONDRIAL"/>
    <property type="match status" value="1"/>
</dbReference>
<feature type="transmembrane region" description="Helical" evidence="10">
    <location>
        <begin position="1095"/>
        <end position="1116"/>
    </location>
</feature>
<dbReference type="InterPro" id="IPR036640">
    <property type="entry name" value="ABC1_TM_sf"/>
</dbReference>
<dbReference type="InterPro" id="IPR039421">
    <property type="entry name" value="Type_1_exporter"/>
</dbReference>
<sequence>MPSAKAREGRKGKRSWSTSSKAQSTTSTAATDASDNGQKHPWRALFFFTTKANIPILVLGISFSAMAGAMIPASAYVEGKLFDGFTSYATGKISEEEFFNREKKYIFYLLGVAGGSWLFNFMEMTVWIAFGELQAKSARDRLFHGLLKKDIAWYDLRKNGIGALLPRIQAQIRELQLSTSQPLGAIVSLVSTSILSLIQALYISWDLTLVSIASTPLIMVAVLWAGRNMQRSYDLQQKKLTEAQKYTSSAFTSIETVKCFNGQEIEHDKYMKKVSEAARFYYRVASANALQLAMFVLLSISMFVQGFYYGGVLIREHKKTVADVLTTFLSAIGAFQALNGIIPTLLFLEKGKIAGSTLRTIMAEMQRGSNVQGGQGMVAPSKCFGDIDVKNVTFAYPSLPQQLALDDVTLYIPGGEMTFLIGKSGSGKSTLGQLLLRFYRSQTGNITLDGVGLEQIDLKWLRTNVTLIEQSSNLFNDTVFNNIAFGKSDHGKVSKQEVLEAVEFALLQLMINDMPNGFETVVGYKGGSMSGGQRQRMALARARLRDTPVLLLDESTSALDQISRGLMMDAIRQWRRGKTTIVITHDISQIQADDYAYILEHGKLVQEGYRKHMEMIRDSPFQGFLPPEQRAAASPYDSRKHTAFESIRTRGSSLDSPTYRFSTITNDPLEAHLDASENKRATVLFNLFPDKRPLPGPGAGGFTAPWMRLAASPPSPENADTSPQRASGWWDPRPLKPVPEESTSATSAKRTSKLLEGWLDRAGKSAAESRMSSTGQRRQRKEIQPMVAVEEQTQSGTTSVTGDAPDEEAQVVQHKSYKELLATLWPSIDMSTKAVLIVGCYSTTIHAFGSPIFAFVLSKLLRTYAIPGGDKKKALLYSTIMLGLAFVDAIHTYFSHMCLEYVGQRWVDSIRSKAMNKILDQPRAFFDKEENAVSRLTGNLDRNAEELRNLVGRFSGLIWTAAVMSSVAVVWATIAQWKMTLIALIAAPYIFGVTKVYAAVSAKWESHSNSAAEDAASIFTETFTNIKTVRALTLEQHFVDKYTKATNFALNVGLRRSFFAGFFYGISDSAGNFAIAMVFYVGARLVKSGTPVQDVVQVFTMLIFTITNLGFILVAIPQIGSTKDTGSRLLRLADLPEDSHEHLGDTRITTVGDIVLEDLRFAYPSRPDQIVLRDINLHIQPGASTAIVGGSGSGKSTIANLLLNLYGTDTSLDGTYHRNGDVILGGRSIQHIDTASLRSLVTPVSQTPTLFSATVAENIAYGLPPDSPHISSLAIQAAAAQSGIHEFIVSLPHGYDTQVGDGGLGLSGGQAQRLAVARALVRKPAVLILDEATSALDVESANLVRQTIESLVRETEMNMTVIIITHHRDMMAIADHVVVLDQGSIAEEGGFQELLAKNGALANLLSGGEWTEQKPQAKARSRGGPFTKEIEWKGRGRKKSIRR</sequence>
<feature type="compositionally biased region" description="Polar residues" evidence="9">
    <location>
        <begin position="791"/>
        <end position="801"/>
    </location>
</feature>
<dbReference type="Gene3D" id="3.40.50.300">
    <property type="entry name" value="P-loop containing nucleotide triphosphate hydrolases"/>
    <property type="match status" value="2"/>
</dbReference>
<dbReference type="InterPro" id="IPR017871">
    <property type="entry name" value="ABC_transporter-like_CS"/>
</dbReference>
<evidence type="ECO:0000256" key="7">
    <source>
        <dbReference type="ARBA" id="ARBA00022989"/>
    </source>
</evidence>
<organism evidence="13 14">
    <name type="scientific">Saxophila tyrrhenica</name>
    <dbReference type="NCBI Taxonomy" id="1690608"/>
    <lineage>
        <taxon>Eukaryota</taxon>
        <taxon>Fungi</taxon>
        <taxon>Dikarya</taxon>
        <taxon>Ascomycota</taxon>
        <taxon>Pezizomycotina</taxon>
        <taxon>Dothideomycetes</taxon>
        <taxon>Dothideomycetidae</taxon>
        <taxon>Mycosphaerellales</taxon>
        <taxon>Extremaceae</taxon>
        <taxon>Saxophila</taxon>
    </lineage>
</organism>
<dbReference type="InterPro" id="IPR003593">
    <property type="entry name" value="AAA+_ATPase"/>
</dbReference>
<reference evidence="13 14" key="1">
    <citation type="submission" date="2023-08" db="EMBL/GenBank/DDBJ databases">
        <title>Black Yeasts Isolated from many extreme environments.</title>
        <authorList>
            <person name="Coleine C."/>
            <person name="Stajich J.E."/>
            <person name="Selbmann L."/>
        </authorList>
    </citation>
    <scope>NUCLEOTIDE SEQUENCE [LARGE SCALE GENOMIC DNA]</scope>
    <source>
        <strain evidence="13 14">CCFEE 5935</strain>
    </source>
</reference>
<keyword evidence="6" id="KW-0067">ATP-binding</keyword>
<dbReference type="FunFam" id="3.40.50.300:FF:001471">
    <property type="entry name" value="P-loop containing nucleoside triphosphate hydrolase protein"/>
    <property type="match status" value="1"/>
</dbReference>
<feature type="transmembrane region" description="Helical" evidence="10">
    <location>
        <begin position="1058"/>
        <end position="1083"/>
    </location>
</feature>
<keyword evidence="14" id="KW-1185">Reference proteome</keyword>
<accession>A0AAV9NWE1</accession>
<dbReference type="Proteomes" id="UP001337655">
    <property type="component" value="Unassembled WGS sequence"/>
</dbReference>
<proteinExistence type="predicted"/>
<evidence type="ECO:0000313" key="13">
    <source>
        <dbReference type="EMBL" id="KAK5162965.1"/>
    </source>
</evidence>
<evidence type="ECO:0000256" key="4">
    <source>
        <dbReference type="ARBA" id="ARBA00022692"/>
    </source>
</evidence>
<keyword evidence="3" id="KW-1003">Cell membrane</keyword>
<evidence type="ECO:0000256" key="6">
    <source>
        <dbReference type="ARBA" id="ARBA00022840"/>
    </source>
</evidence>
<feature type="transmembrane region" description="Helical" evidence="10">
    <location>
        <begin position="105"/>
        <end position="130"/>
    </location>
</feature>
<dbReference type="GO" id="GO:0016887">
    <property type="term" value="F:ATP hydrolysis activity"/>
    <property type="evidence" value="ECO:0007669"/>
    <property type="project" value="InterPro"/>
</dbReference>
<dbReference type="RefSeq" id="XP_064653555.1">
    <property type="nucleotide sequence ID" value="XM_064808233.1"/>
</dbReference>
<dbReference type="GeneID" id="89932341"/>
<dbReference type="InterPro" id="IPR027417">
    <property type="entry name" value="P-loop_NTPase"/>
</dbReference>
<feature type="transmembrane region" description="Helical" evidence="10">
    <location>
        <begin position="324"/>
        <end position="348"/>
    </location>
</feature>
<feature type="transmembrane region" description="Helical" evidence="10">
    <location>
        <begin position="209"/>
        <end position="226"/>
    </location>
</feature>
<dbReference type="GO" id="GO:0005743">
    <property type="term" value="C:mitochondrial inner membrane"/>
    <property type="evidence" value="ECO:0007669"/>
    <property type="project" value="TreeGrafter"/>
</dbReference>
<feature type="domain" description="ABC transmembrane type-1" evidence="12">
    <location>
        <begin position="845"/>
        <end position="1121"/>
    </location>
</feature>
<comment type="caution">
    <text evidence="13">The sequence shown here is derived from an EMBL/GenBank/DDBJ whole genome shotgun (WGS) entry which is preliminary data.</text>
</comment>
<evidence type="ECO:0000256" key="10">
    <source>
        <dbReference type="SAM" id="Phobius"/>
    </source>
</evidence>
<evidence type="ECO:0000256" key="3">
    <source>
        <dbReference type="ARBA" id="ARBA00022475"/>
    </source>
</evidence>
<dbReference type="Pfam" id="PF00005">
    <property type="entry name" value="ABC_tran"/>
    <property type="match status" value="2"/>
</dbReference>
<feature type="transmembrane region" description="Helical" evidence="10">
    <location>
        <begin position="956"/>
        <end position="974"/>
    </location>
</feature>
<dbReference type="FunFam" id="3.40.50.300:FF:000854">
    <property type="entry name" value="Multidrug ABC transporter ATP-binding protein"/>
    <property type="match status" value="1"/>
</dbReference>
<evidence type="ECO:0000256" key="2">
    <source>
        <dbReference type="ARBA" id="ARBA00022448"/>
    </source>
</evidence>
<keyword evidence="8 10" id="KW-0472">Membrane</keyword>
<dbReference type="PANTHER" id="PTHR43394:SF15">
    <property type="entry name" value="ALPHA-FACTOR-TRANSPORTING ATPASE"/>
    <property type="match status" value="1"/>
</dbReference>
<evidence type="ECO:0000256" key="5">
    <source>
        <dbReference type="ARBA" id="ARBA00022741"/>
    </source>
</evidence>
<gene>
    <name evidence="13" type="primary">HST6</name>
    <name evidence="13" type="ORF">LTR77_011019</name>
</gene>
<feature type="compositionally biased region" description="Low complexity" evidence="9">
    <location>
        <begin position="15"/>
        <end position="34"/>
    </location>
</feature>